<protein>
    <submittedName>
        <fullName evidence="2">Uncharacterized protein</fullName>
    </submittedName>
</protein>
<dbReference type="EMBL" id="CP139558">
    <property type="protein sequence ID" value="WPU92999.1"/>
    <property type="molecule type" value="Genomic_DNA"/>
</dbReference>
<gene>
    <name evidence="2" type="ORF">SNE25_27120</name>
</gene>
<organism evidence="2 3">
    <name type="scientific">Mucilaginibacter sabulilitoris</name>
    <dbReference type="NCBI Taxonomy" id="1173583"/>
    <lineage>
        <taxon>Bacteria</taxon>
        <taxon>Pseudomonadati</taxon>
        <taxon>Bacteroidota</taxon>
        <taxon>Sphingobacteriia</taxon>
        <taxon>Sphingobacteriales</taxon>
        <taxon>Sphingobacteriaceae</taxon>
        <taxon>Mucilaginibacter</taxon>
    </lineage>
</organism>
<evidence type="ECO:0000256" key="1">
    <source>
        <dbReference type="SAM" id="Phobius"/>
    </source>
</evidence>
<feature type="transmembrane region" description="Helical" evidence="1">
    <location>
        <begin position="27"/>
        <end position="48"/>
    </location>
</feature>
<keyword evidence="3" id="KW-1185">Reference proteome</keyword>
<accession>A0ABZ0TIJ3</accession>
<reference evidence="2 3" key="1">
    <citation type="submission" date="2023-11" db="EMBL/GenBank/DDBJ databases">
        <title>Analysis of the Genomes of Mucilaginibacter gossypii cycad 4 and M. sabulilitoris SNA2: microbes with the potential for plant growth promotion.</title>
        <authorList>
            <person name="Hirsch A.M."/>
            <person name="Humm E."/>
            <person name="Rubbi M."/>
            <person name="Del Vecchio G."/>
            <person name="Ha S.M."/>
            <person name="Pellegrini M."/>
            <person name="Gunsalus R.P."/>
        </authorList>
    </citation>
    <scope>NUCLEOTIDE SEQUENCE [LARGE SCALE GENOMIC DNA]</scope>
    <source>
        <strain evidence="2 3">SNA2</strain>
    </source>
</reference>
<sequence length="83" mass="9545">MKPLVKHTRLANGYIVNLPLMNPKFRYLYITIGAILLISLVVQVFITYPDVSPKGVLLNALPALLFFYLAYKTYHEKKDSELM</sequence>
<evidence type="ECO:0000313" key="3">
    <source>
        <dbReference type="Proteomes" id="UP001324380"/>
    </source>
</evidence>
<proteinExistence type="predicted"/>
<keyword evidence="1" id="KW-0472">Membrane</keyword>
<dbReference type="Proteomes" id="UP001324380">
    <property type="component" value="Chromosome"/>
</dbReference>
<name>A0ABZ0TIJ3_9SPHI</name>
<dbReference type="RefSeq" id="WP_321562155.1">
    <property type="nucleotide sequence ID" value="NZ_CP139558.1"/>
</dbReference>
<feature type="transmembrane region" description="Helical" evidence="1">
    <location>
        <begin position="54"/>
        <end position="71"/>
    </location>
</feature>
<keyword evidence="1" id="KW-1133">Transmembrane helix</keyword>
<keyword evidence="1" id="KW-0812">Transmembrane</keyword>
<evidence type="ECO:0000313" key="2">
    <source>
        <dbReference type="EMBL" id="WPU92999.1"/>
    </source>
</evidence>